<evidence type="ECO:0000313" key="2">
    <source>
        <dbReference type="EMBL" id="OQV18623.1"/>
    </source>
</evidence>
<name>A0A1W0WTZ8_HYPEX</name>
<organism evidence="2 3">
    <name type="scientific">Hypsibius exemplaris</name>
    <name type="common">Freshwater tardigrade</name>
    <dbReference type="NCBI Taxonomy" id="2072580"/>
    <lineage>
        <taxon>Eukaryota</taxon>
        <taxon>Metazoa</taxon>
        <taxon>Ecdysozoa</taxon>
        <taxon>Tardigrada</taxon>
        <taxon>Eutardigrada</taxon>
        <taxon>Parachela</taxon>
        <taxon>Hypsibioidea</taxon>
        <taxon>Hypsibiidae</taxon>
        <taxon>Hypsibius</taxon>
    </lineage>
</organism>
<dbReference type="AlphaFoldDB" id="A0A1W0WTZ8"/>
<evidence type="ECO:0000256" key="1">
    <source>
        <dbReference type="SAM" id="MobiDB-lite"/>
    </source>
</evidence>
<feature type="region of interest" description="Disordered" evidence="1">
    <location>
        <begin position="48"/>
        <end position="67"/>
    </location>
</feature>
<comment type="caution">
    <text evidence="2">The sequence shown here is derived from an EMBL/GenBank/DDBJ whole genome shotgun (WGS) entry which is preliminary data.</text>
</comment>
<protein>
    <submittedName>
        <fullName evidence="2">Uncharacterized protein</fullName>
    </submittedName>
</protein>
<sequence length="67" mass="7192">MTVVVRGGVPVKEARCALLCSIACEKLCGTPQFIRCCIGLYTKRTGEVRQTPTDSVEPKKPPTHGCG</sequence>
<dbReference type="Proteomes" id="UP000192578">
    <property type="component" value="Unassembled WGS sequence"/>
</dbReference>
<gene>
    <name evidence="2" type="ORF">BV898_07252</name>
</gene>
<accession>A0A1W0WTZ8</accession>
<keyword evidence="3" id="KW-1185">Reference proteome</keyword>
<reference evidence="3" key="1">
    <citation type="submission" date="2017-01" db="EMBL/GenBank/DDBJ databases">
        <title>Comparative genomics of anhydrobiosis in the tardigrade Hypsibius dujardini.</title>
        <authorList>
            <person name="Yoshida Y."/>
            <person name="Koutsovoulos G."/>
            <person name="Laetsch D."/>
            <person name="Stevens L."/>
            <person name="Kumar S."/>
            <person name="Horikawa D."/>
            <person name="Ishino K."/>
            <person name="Komine S."/>
            <person name="Tomita M."/>
            <person name="Blaxter M."/>
            <person name="Arakawa K."/>
        </authorList>
    </citation>
    <scope>NUCLEOTIDE SEQUENCE [LARGE SCALE GENOMIC DNA]</scope>
    <source>
        <strain evidence="3">Z151</strain>
    </source>
</reference>
<evidence type="ECO:0000313" key="3">
    <source>
        <dbReference type="Proteomes" id="UP000192578"/>
    </source>
</evidence>
<proteinExistence type="predicted"/>
<dbReference type="EMBL" id="MTYJ01000047">
    <property type="protein sequence ID" value="OQV18623.1"/>
    <property type="molecule type" value="Genomic_DNA"/>
</dbReference>